<evidence type="ECO:0000256" key="1">
    <source>
        <dbReference type="SAM" id="MobiDB-lite"/>
    </source>
</evidence>
<feature type="region of interest" description="Disordered" evidence="1">
    <location>
        <begin position="45"/>
        <end position="86"/>
    </location>
</feature>
<evidence type="ECO:0000313" key="4">
    <source>
        <dbReference type="Proteomes" id="UP000280861"/>
    </source>
</evidence>
<keyword evidence="4" id="KW-1185">Reference proteome</keyword>
<dbReference type="RefSeq" id="WP_238988983.1">
    <property type="nucleotide sequence ID" value="NZ_CBCRYA010000014.1"/>
</dbReference>
<protein>
    <recommendedName>
        <fullName evidence="5">Heme-binding protein</fullName>
    </recommendedName>
</protein>
<reference evidence="3 4" key="1">
    <citation type="submission" date="2018-11" db="EMBL/GenBank/DDBJ databases">
        <authorList>
            <person name="Criscuolo A."/>
        </authorList>
    </citation>
    <scope>NUCLEOTIDE SEQUENCE [LARGE SCALE GENOMIC DNA]</scope>
    <source>
        <strain evidence="3">AT11b</strain>
    </source>
</reference>
<keyword evidence="2" id="KW-0732">Signal</keyword>
<evidence type="ECO:0000313" key="3">
    <source>
        <dbReference type="EMBL" id="VDC18701.1"/>
    </source>
</evidence>
<proteinExistence type="predicted"/>
<dbReference type="Proteomes" id="UP000280861">
    <property type="component" value="Unassembled WGS sequence"/>
</dbReference>
<dbReference type="InterPro" id="IPR005624">
    <property type="entry name" value="PduO/GlcC-like"/>
</dbReference>
<evidence type="ECO:0000256" key="2">
    <source>
        <dbReference type="SAM" id="SignalP"/>
    </source>
</evidence>
<dbReference type="PANTHER" id="PTHR34309:SF1">
    <property type="entry name" value="PROTEIN GLCG"/>
    <property type="match status" value="1"/>
</dbReference>
<dbReference type="InterPro" id="IPR052517">
    <property type="entry name" value="GlcG_carb_metab_protein"/>
</dbReference>
<dbReference type="PANTHER" id="PTHR34309">
    <property type="entry name" value="SLR1406 PROTEIN"/>
    <property type="match status" value="1"/>
</dbReference>
<feature type="chain" id="PRO_5018067256" description="Heme-binding protein" evidence="2">
    <location>
        <begin position="26"/>
        <end position="225"/>
    </location>
</feature>
<organism evidence="3 4">
    <name type="scientific">Arthrobacter ulcerisalmonis</name>
    <dbReference type="NCBI Taxonomy" id="2483813"/>
    <lineage>
        <taxon>Bacteria</taxon>
        <taxon>Bacillati</taxon>
        <taxon>Actinomycetota</taxon>
        <taxon>Actinomycetes</taxon>
        <taxon>Micrococcales</taxon>
        <taxon>Micrococcaceae</taxon>
        <taxon>Arthrobacter</taxon>
    </lineage>
</organism>
<gene>
    <name evidence="3" type="ORF">PSET11_00465</name>
</gene>
<feature type="signal peptide" evidence="2">
    <location>
        <begin position="1"/>
        <end position="25"/>
    </location>
</feature>
<accession>A0A3P5WUX1</accession>
<dbReference type="AlphaFoldDB" id="A0A3P5WUX1"/>
<evidence type="ECO:0008006" key="5">
    <source>
        <dbReference type="Google" id="ProtNLM"/>
    </source>
</evidence>
<sequence length="225" mass="21577">MNKRTMMAAASTAALLLATAGATVAANAGQGSQLDAADAAVSLSRTNNAGSDSRPTRPTPTGPAPTSSAPVTPAPTSPVPANSGPVSVQQDRISVAASAAAVGAALAKCQADKLPFVTVALVDRFGTVQAILRGDNAAAHTIEAAKQKAYTAAAFGAPTSELAGRITGSGPSIADLPGTLFLAGGVPLKVNGVSVAGIGVGGAPDGALDEACAAAGAAILAQATK</sequence>
<dbReference type="InterPro" id="IPR038084">
    <property type="entry name" value="PduO/GlcC-like_sf"/>
</dbReference>
<dbReference type="Gene3D" id="3.30.450.150">
    <property type="entry name" value="Haem-degrading domain"/>
    <property type="match status" value="1"/>
</dbReference>
<dbReference type="EMBL" id="UXAU01000009">
    <property type="protein sequence ID" value="VDC18701.1"/>
    <property type="molecule type" value="Genomic_DNA"/>
</dbReference>
<name>A0A3P5WUX1_9MICC</name>
<dbReference type="Pfam" id="PF03928">
    <property type="entry name" value="HbpS-like"/>
    <property type="match status" value="1"/>
</dbReference>
<dbReference type="SUPFAM" id="SSF143744">
    <property type="entry name" value="GlcG-like"/>
    <property type="match status" value="1"/>
</dbReference>